<protein>
    <submittedName>
        <fullName evidence="3">Uncharacterized protein</fullName>
    </submittedName>
</protein>
<proteinExistence type="predicted"/>
<keyword evidence="2" id="KW-0472">Membrane</keyword>
<gene>
    <name evidence="3" type="ORF">Clacol_004395</name>
</gene>
<evidence type="ECO:0000313" key="4">
    <source>
        <dbReference type="Proteomes" id="UP001050691"/>
    </source>
</evidence>
<feature type="transmembrane region" description="Helical" evidence="2">
    <location>
        <begin position="66"/>
        <end position="85"/>
    </location>
</feature>
<evidence type="ECO:0000256" key="1">
    <source>
        <dbReference type="SAM" id="MobiDB-lite"/>
    </source>
</evidence>
<dbReference type="Proteomes" id="UP001050691">
    <property type="component" value="Unassembled WGS sequence"/>
</dbReference>
<keyword evidence="2" id="KW-1133">Transmembrane helix</keyword>
<feature type="region of interest" description="Disordered" evidence="1">
    <location>
        <begin position="160"/>
        <end position="181"/>
    </location>
</feature>
<name>A0AAV5A6C0_9AGAM</name>
<organism evidence="3 4">
    <name type="scientific">Clathrus columnatus</name>
    <dbReference type="NCBI Taxonomy" id="1419009"/>
    <lineage>
        <taxon>Eukaryota</taxon>
        <taxon>Fungi</taxon>
        <taxon>Dikarya</taxon>
        <taxon>Basidiomycota</taxon>
        <taxon>Agaricomycotina</taxon>
        <taxon>Agaricomycetes</taxon>
        <taxon>Phallomycetidae</taxon>
        <taxon>Phallales</taxon>
        <taxon>Clathraceae</taxon>
        <taxon>Clathrus</taxon>
    </lineage>
</organism>
<evidence type="ECO:0000313" key="3">
    <source>
        <dbReference type="EMBL" id="GJJ10169.1"/>
    </source>
</evidence>
<sequence length="181" mass="19958">MVQQYPDATHHPYLASVALGRNVTVILSDALAFLAVVYQILGLWKEKRKLQLYTNKDFVTLLLQQGILRFSFALVVSVAQLIIGYDAADDISAFQNVLSTILICEFTLDLRRRNTTKPLLSQSALELPDLNLSSQHNPGQSIQTVLGRLQKSIIANMGERNDPVDVSGINGPGEEPNPSMP</sequence>
<comment type="caution">
    <text evidence="3">The sequence shown here is derived from an EMBL/GenBank/DDBJ whole genome shotgun (WGS) entry which is preliminary data.</text>
</comment>
<feature type="transmembrane region" description="Helical" evidence="2">
    <location>
        <begin position="23"/>
        <end position="45"/>
    </location>
</feature>
<accession>A0AAV5A6C0</accession>
<evidence type="ECO:0000256" key="2">
    <source>
        <dbReference type="SAM" id="Phobius"/>
    </source>
</evidence>
<dbReference type="EMBL" id="BPWL01000005">
    <property type="protein sequence ID" value="GJJ10169.1"/>
    <property type="molecule type" value="Genomic_DNA"/>
</dbReference>
<dbReference type="AlphaFoldDB" id="A0AAV5A6C0"/>
<keyword evidence="4" id="KW-1185">Reference proteome</keyword>
<reference evidence="3" key="1">
    <citation type="submission" date="2021-10" db="EMBL/GenBank/DDBJ databases">
        <title>De novo Genome Assembly of Clathrus columnatus (Basidiomycota, Fungi) Using Illumina and Nanopore Sequence Data.</title>
        <authorList>
            <person name="Ogiso-Tanaka E."/>
            <person name="Itagaki H."/>
            <person name="Hosoya T."/>
            <person name="Hosaka K."/>
        </authorList>
    </citation>
    <scope>NUCLEOTIDE SEQUENCE</scope>
    <source>
        <strain evidence="3">MO-923</strain>
    </source>
</reference>
<keyword evidence="2" id="KW-0812">Transmembrane</keyword>